<evidence type="ECO:0000313" key="1">
    <source>
        <dbReference type="EMBL" id="KAA1120403.1"/>
    </source>
</evidence>
<organism evidence="1 2">
    <name type="scientific">Puccinia graminis f. sp. tritici</name>
    <dbReference type="NCBI Taxonomy" id="56615"/>
    <lineage>
        <taxon>Eukaryota</taxon>
        <taxon>Fungi</taxon>
        <taxon>Dikarya</taxon>
        <taxon>Basidiomycota</taxon>
        <taxon>Pucciniomycotina</taxon>
        <taxon>Pucciniomycetes</taxon>
        <taxon>Pucciniales</taxon>
        <taxon>Pucciniaceae</taxon>
        <taxon>Puccinia</taxon>
    </lineage>
</organism>
<sequence length="129" mass="14011">MVSLTESTSTAIFNLIASPKVVVARSGPDFLPFSRPNFAHPLRAATVGETRVVTSVRLILRTVLIFFSPVSSHLYSTIVLIPVTGSIFSVDGGNSSSSITTTCNVVDLIYVSFGRFDEELTTRRSLRQT</sequence>
<accession>A0A5B0R533</accession>
<proteinExistence type="predicted"/>
<gene>
    <name evidence="1" type="ORF">PGTUg99_012149</name>
</gene>
<name>A0A5B0R533_PUCGR</name>
<evidence type="ECO:0000313" key="2">
    <source>
        <dbReference type="Proteomes" id="UP000325313"/>
    </source>
</evidence>
<comment type="caution">
    <text evidence="1">The sequence shown here is derived from an EMBL/GenBank/DDBJ whole genome shotgun (WGS) entry which is preliminary data.</text>
</comment>
<dbReference type="Proteomes" id="UP000325313">
    <property type="component" value="Unassembled WGS sequence"/>
</dbReference>
<reference evidence="1 2" key="1">
    <citation type="submission" date="2019-05" db="EMBL/GenBank/DDBJ databases">
        <title>Emergence of the Ug99 lineage of the wheat stem rust pathogen through somatic hybridization.</title>
        <authorList>
            <person name="Li F."/>
            <person name="Upadhyaya N.M."/>
            <person name="Sperschneider J."/>
            <person name="Matny O."/>
            <person name="Nguyen-Phuc H."/>
            <person name="Mago R."/>
            <person name="Raley C."/>
            <person name="Miller M.E."/>
            <person name="Silverstein K.A.T."/>
            <person name="Henningsen E."/>
            <person name="Hirsch C.D."/>
            <person name="Visser B."/>
            <person name="Pretorius Z.A."/>
            <person name="Steffenson B.J."/>
            <person name="Schwessinger B."/>
            <person name="Dodds P.N."/>
            <person name="Figueroa M."/>
        </authorList>
    </citation>
    <scope>NUCLEOTIDE SEQUENCE [LARGE SCALE GENOMIC DNA]</scope>
    <source>
        <strain evidence="1 2">Ug99</strain>
    </source>
</reference>
<dbReference type="AlphaFoldDB" id="A0A5B0R533"/>
<protein>
    <submittedName>
        <fullName evidence="1">Uncharacterized protein</fullName>
    </submittedName>
</protein>
<dbReference type="EMBL" id="VDEP01000244">
    <property type="protein sequence ID" value="KAA1120403.1"/>
    <property type="molecule type" value="Genomic_DNA"/>
</dbReference>